<sequence length="69" mass="7978">MRESTHTHFKFNRRTIAISLILTGLIPAWLYWNTVKYQNVWQVSGATRNTNLLTRRPASKDDSAAEQDS</sequence>
<keyword evidence="1" id="KW-0472">Membrane</keyword>
<evidence type="ECO:0000313" key="2">
    <source>
        <dbReference type="EMBL" id="KAL2911752.1"/>
    </source>
</evidence>
<feature type="transmembrane region" description="Helical" evidence="1">
    <location>
        <begin position="12"/>
        <end position="32"/>
    </location>
</feature>
<proteinExistence type="predicted"/>
<organism evidence="2 3">
    <name type="scientific">Polyrhizophydium stewartii</name>
    <dbReference type="NCBI Taxonomy" id="2732419"/>
    <lineage>
        <taxon>Eukaryota</taxon>
        <taxon>Fungi</taxon>
        <taxon>Fungi incertae sedis</taxon>
        <taxon>Chytridiomycota</taxon>
        <taxon>Chytridiomycota incertae sedis</taxon>
        <taxon>Chytridiomycetes</taxon>
        <taxon>Rhizophydiales</taxon>
        <taxon>Rhizophydiales incertae sedis</taxon>
        <taxon>Polyrhizophydium</taxon>
    </lineage>
</organism>
<reference evidence="2 3" key="1">
    <citation type="submission" date="2023-09" db="EMBL/GenBank/DDBJ databases">
        <title>Pangenome analysis of Batrachochytrium dendrobatidis and related Chytrids.</title>
        <authorList>
            <person name="Yacoub M.N."/>
            <person name="Stajich J.E."/>
            <person name="James T.Y."/>
        </authorList>
    </citation>
    <scope>NUCLEOTIDE SEQUENCE [LARGE SCALE GENOMIC DNA]</scope>
    <source>
        <strain evidence="2 3">JEL0888</strain>
    </source>
</reference>
<accession>A0ABR4MWX2</accession>
<dbReference type="EMBL" id="JADGIZ020000088">
    <property type="protein sequence ID" value="KAL2911752.1"/>
    <property type="molecule type" value="Genomic_DNA"/>
</dbReference>
<keyword evidence="3" id="KW-1185">Reference proteome</keyword>
<gene>
    <name evidence="2" type="ORF">HK105_208755</name>
</gene>
<dbReference type="Proteomes" id="UP001527925">
    <property type="component" value="Unassembled WGS sequence"/>
</dbReference>
<comment type="caution">
    <text evidence="2">The sequence shown here is derived from an EMBL/GenBank/DDBJ whole genome shotgun (WGS) entry which is preliminary data.</text>
</comment>
<keyword evidence="1" id="KW-1133">Transmembrane helix</keyword>
<name>A0ABR4MWX2_9FUNG</name>
<protein>
    <submittedName>
        <fullName evidence="2">Uncharacterized protein</fullName>
    </submittedName>
</protein>
<evidence type="ECO:0000313" key="3">
    <source>
        <dbReference type="Proteomes" id="UP001527925"/>
    </source>
</evidence>
<evidence type="ECO:0000256" key="1">
    <source>
        <dbReference type="SAM" id="Phobius"/>
    </source>
</evidence>
<keyword evidence="1" id="KW-0812">Transmembrane</keyword>